<dbReference type="Proteomes" id="UP001165289">
    <property type="component" value="Unassembled WGS sequence"/>
</dbReference>
<name>A0AAV7JM13_9METZ</name>
<protein>
    <submittedName>
        <fullName evidence="2">Meiosis arrest female protein 1-like</fullName>
    </submittedName>
</protein>
<sequence length="124" mass="14339">MVTSQHRYICGGVCGFEACLQEFLTEKELDDACPPRRVTHNQPSFLLIDNLPRIAYGELYNRLDRLCDNTGGKIVNLDQMMGVIRFSTLELCIRAQKRLNNHYLRQGMCPIRARFSPDTIQTFR</sequence>
<dbReference type="InterPro" id="IPR034189">
    <property type="entry name" value="MARF1_RRM1"/>
</dbReference>
<feature type="domain" description="MARF1 RNA recognition motif 1" evidence="1">
    <location>
        <begin position="59"/>
        <end position="102"/>
    </location>
</feature>
<keyword evidence="3" id="KW-1185">Reference proteome</keyword>
<comment type="caution">
    <text evidence="2">The sequence shown here is derived from an EMBL/GenBank/DDBJ whole genome shotgun (WGS) entry which is preliminary data.</text>
</comment>
<gene>
    <name evidence="2" type="ORF">LOD99_11829</name>
</gene>
<reference evidence="2 3" key="1">
    <citation type="journal article" date="2023" name="BMC Biol.">
        <title>The compact genome of the sponge Oopsacas minuta (Hexactinellida) is lacking key metazoan core genes.</title>
        <authorList>
            <person name="Santini S."/>
            <person name="Schenkelaars Q."/>
            <person name="Jourda C."/>
            <person name="Duchesne M."/>
            <person name="Belahbib H."/>
            <person name="Rocher C."/>
            <person name="Selva M."/>
            <person name="Riesgo A."/>
            <person name="Vervoort M."/>
            <person name="Leys S.P."/>
            <person name="Kodjabachian L."/>
            <person name="Le Bivic A."/>
            <person name="Borchiellini C."/>
            <person name="Claverie J.M."/>
            <person name="Renard E."/>
        </authorList>
    </citation>
    <scope>NUCLEOTIDE SEQUENCE [LARGE SCALE GENOMIC DNA]</scope>
    <source>
        <strain evidence="2">SPO-2</strain>
    </source>
</reference>
<dbReference type="InterPro" id="IPR012677">
    <property type="entry name" value="Nucleotide-bd_a/b_plait_sf"/>
</dbReference>
<dbReference type="EMBL" id="JAKMXF010000321">
    <property type="protein sequence ID" value="KAI6649464.1"/>
    <property type="molecule type" value="Genomic_DNA"/>
</dbReference>
<dbReference type="Gene3D" id="3.30.70.330">
    <property type="match status" value="1"/>
</dbReference>
<dbReference type="Pfam" id="PF11608">
    <property type="entry name" value="RRM_MARF1"/>
    <property type="match status" value="1"/>
</dbReference>
<accession>A0AAV7JM13</accession>
<evidence type="ECO:0000259" key="1">
    <source>
        <dbReference type="Pfam" id="PF11608"/>
    </source>
</evidence>
<evidence type="ECO:0000313" key="2">
    <source>
        <dbReference type="EMBL" id="KAI6649464.1"/>
    </source>
</evidence>
<proteinExistence type="predicted"/>
<organism evidence="2 3">
    <name type="scientific">Oopsacas minuta</name>
    <dbReference type="NCBI Taxonomy" id="111878"/>
    <lineage>
        <taxon>Eukaryota</taxon>
        <taxon>Metazoa</taxon>
        <taxon>Porifera</taxon>
        <taxon>Hexactinellida</taxon>
        <taxon>Hexasterophora</taxon>
        <taxon>Lyssacinosida</taxon>
        <taxon>Leucopsacidae</taxon>
        <taxon>Oopsacas</taxon>
    </lineage>
</organism>
<dbReference type="AlphaFoldDB" id="A0AAV7JM13"/>
<evidence type="ECO:0000313" key="3">
    <source>
        <dbReference type="Proteomes" id="UP001165289"/>
    </source>
</evidence>